<dbReference type="Gene3D" id="3.40.50.1820">
    <property type="entry name" value="alpha/beta hydrolase"/>
    <property type="match status" value="1"/>
</dbReference>
<dbReference type="Pfam" id="PF12697">
    <property type="entry name" value="Abhydrolase_6"/>
    <property type="match status" value="1"/>
</dbReference>
<keyword evidence="3" id="KW-1185">Reference proteome</keyword>
<gene>
    <name evidence="2" type="ORF">MCNS_24700</name>
</gene>
<protein>
    <recommendedName>
        <fullName evidence="1">AB hydrolase-1 domain-containing protein</fullName>
    </recommendedName>
</protein>
<dbReference type="SUPFAM" id="SSF53474">
    <property type="entry name" value="alpha/beta-Hydrolases"/>
    <property type="match status" value="1"/>
</dbReference>
<dbReference type="PANTHER" id="PTHR37017:SF11">
    <property type="entry name" value="ESTERASE_LIPASE_THIOESTERASE DOMAIN-CONTAINING PROTEIN"/>
    <property type="match status" value="1"/>
</dbReference>
<dbReference type="GO" id="GO:0003824">
    <property type="term" value="F:catalytic activity"/>
    <property type="evidence" value="ECO:0007669"/>
    <property type="project" value="UniProtKB-ARBA"/>
</dbReference>
<evidence type="ECO:0000313" key="2">
    <source>
        <dbReference type="EMBL" id="BBZ39407.1"/>
    </source>
</evidence>
<feature type="domain" description="AB hydrolase-1" evidence="1">
    <location>
        <begin position="2"/>
        <end position="200"/>
    </location>
</feature>
<dbReference type="Proteomes" id="UP000467385">
    <property type="component" value="Chromosome"/>
</dbReference>
<dbReference type="InterPro" id="IPR029058">
    <property type="entry name" value="AB_hydrolase_fold"/>
</dbReference>
<dbReference type="PANTHER" id="PTHR37017">
    <property type="entry name" value="AB HYDROLASE-1 DOMAIN-CONTAINING PROTEIN-RELATED"/>
    <property type="match status" value="1"/>
</dbReference>
<name>A0A7I7YCZ0_9MYCO</name>
<dbReference type="AlphaFoldDB" id="A0A7I7YCZ0"/>
<dbReference type="EMBL" id="AP022613">
    <property type="protein sequence ID" value="BBZ39407.1"/>
    <property type="molecule type" value="Genomic_DNA"/>
</dbReference>
<evidence type="ECO:0000313" key="3">
    <source>
        <dbReference type="Proteomes" id="UP000467385"/>
    </source>
</evidence>
<dbReference type="InterPro" id="IPR052897">
    <property type="entry name" value="Sec-Metab_Biosynth_Hydrolase"/>
</dbReference>
<dbReference type="InterPro" id="IPR000073">
    <property type="entry name" value="AB_hydrolase_1"/>
</dbReference>
<evidence type="ECO:0000259" key="1">
    <source>
        <dbReference type="Pfam" id="PF12697"/>
    </source>
</evidence>
<organism evidence="2 3">
    <name type="scientific">Mycobacterium conspicuum</name>
    <dbReference type="NCBI Taxonomy" id="44010"/>
    <lineage>
        <taxon>Bacteria</taxon>
        <taxon>Bacillati</taxon>
        <taxon>Actinomycetota</taxon>
        <taxon>Actinomycetes</taxon>
        <taxon>Mycobacteriales</taxon>
        <taxon>Mycobacteriaceae</taxon>
        <taxon>Mycobacterium</taxon>
    </lineage>
</organism>
<sequence>MWEKVQPELTARGWVVQTMDLPSVADRGCPRRGLYDDADAVRRRIEGIGGPVVVVAHSYGATAATQGAVNLPNVRHIVYICGFVLDVGESLLGLLGAEPDWWVIDNDIMTVDDPRAVFFHDVEEDEVDRAIARMKPFSRIAAAQKLTQAAWHSVSSTYIVCECDAKMGPSQYTLAARATEIRYLPSSHSPMLSMPARLTDLIVEATGKATLPGP</sequence>
<reference evidence="2 3" key="1">
    <citation type="journal article" date="2019" name="Emerg. Microbes Infect.">
        <title>Comprehensive subspecies identification of 175 nontuberculous mycobacteria species based on 7547 genomic profiles.</title>
        <authorList>
            <person name="Matsumoto Y."/>
            <person name="Kinjo T."/>
            <person name="Motooka D."/>
            <person name="Nabeya D."/>
            <person name="Jung N."/>
            <person name="Uechi K."/>
            <person name="Horii T."/>
            <person name="Iida T."/>
            <person name="Fujita J."/>
            <person name="Nakamura S."/>
        </authorList>
    </citation>
    <scope>NUCLEOTIDE SEQUENCE [LARGE SCALE GENOMIC DNA]</scope>
    <source>
        <strain evidence="2 3">JCM 14738</strain>
    </source>
</reference>
<accession>A0A7I7YCZ0</accession>
<proteinExistence type="predicted"/>